<dbReference type="Gene3D" id="3.10.129.10">
    <property type="entry name" value="Hotdog Thioesterase"/>
    <property type="match status" value="1"/>
</dbReference>
<dbReference type="EC" id="3.1.2.-" evidence="4"/>
<dbReference type="NCBIfam" id="TIGR00369">
    <property type="entry name" value="unchar_dom_1"/>
    <property type="match status" value="1"/>
</dbReference>
<reference evidence="4" key="1">
    <citation type="submission" date="2024-06" db="EMBL/GenBank/DDBJ databases">
        <title>Draft Genome Sequence of Deinococcus sonorensis Type Strain KR-87, a Biofilm Producing Representative of the Genus Deinococcus.</title>
        <authorList>
            <person name="Boren L.S."/>
            <person name="Grosso R.A."/>
            <person name="Hugenberg-Cox A.N."/>
            <person name="Hill J.T.E."/>
            <person name="Albert C.M."/>
            <person name="Tuohy J.M."/>
        </authorList>
    </citation>
    <scope>NUCLEOTIDE SEQUENCE</scope>
    <source>
        <strain evidence="4">KR-87</strain>
    </source>
</reference>
<comment type="similarity">
    <text evidence="1">Belongs to the thioesterase PaaI family.</text>
</comment>
<dbReference type="GO" id="GO:0005829">
    <property type="term" value="C:cytosol"/>
    <property type="evidence" value="ECO:0007669"/>
    <property type="project" value="TreeGrafter"/>
</dbReference>
<dbReference type="PANTHER" id="PTHR43240:SF5">
    <property type="entry name" value="1,4-DIHYDROXY-2-NAPHTHOYL-COA THIOESTERASE 1"/>
    <property type="match status" value="1"/>
</dbReference>
<dbReference type="InterPro" id="IPR029069">
    <property type="entry name" value="HotDog_dom_sf"/>
</dbReference>
<keyword evidence="2 4" id="KW-0378">Hydrolase</keyword>
<dbReference type="PANTHER" id="PTHR43240">
    <property type="entry name" value="1,4-DIHYDROXY-2-NAPHTHOYL-COA THIOESTERASE 1"/>
    <property type="match status" value="1"/>
</dbReference>
<dbReference type="RefSeq" id="WP_350243954.1">
    <property type="nucleotide sequence ID" value="NZ_CP158299.1"/>
</dbReference>
<dbReference type="CDD" id="cd03443">
    <property type="entry name" value="PaaI_thioesterase"/>
    <property type="match status" value="1"/>
</dbReference>
<evidence type="ECO:0000256" key="2">
    <source>
        <dbReference type="ARBA" id="ARBA00022801"/>
    </source>
</evidence>
<evidence type="ECO:0000256" key="1">
    <source>
        <dbReference type="ARBA" id="ARBA00008324"/>
    </source>
</evidence>
<accession>A0AAU7UC02</accession>
<proteinExistence type="inferred from homology"/>
<dbReference type="EMBL" id="CP158299">
    <property type="protein sequence ID" value="XBV85910.1"/>
    <property type="molecule type" value="Genomic_DNA"/>
</dbReference>
<evidence type="ECO:0000313" key="4">
    <source>
        <dbReference type="EMBL" id="XBV85910.1"/>
    </source>
</evidence>
<organism evidence="4">
    <name type="scientific">Deinococcus sonorensis KR-87</name>
    <dbReference type="NCBI Taxonomy" id="694439"/>
    <lineage>
        <taxon>Bacteria</taxon>
        <taxon>Thermotogati</taxon>
        <taxon>Deinococcota</taxon>
        <taxon>Deinococci</taxon>
        <taxon>Deinococcales</taxon>
        <taxon>Deinococcaceae</taxon>
        <taxon>Deinococcus</taxon>
    </lineage>
</organism>
<dbReference type="InterPro" id="IPR003736">
    <property type="entry name" value="PAAI_dom"/>
</dbReference>
<dbReference type="SUPFAM" id="SSF54637">
    <property type="entry name" value="Thioesterase/thiol ester dehydrase-isomerase"/>
    <property type="match status" value="1"/>
</dbReference>
<dbReference type="AlphaFoldDB" id="A0AAU7UC02"/>
<dbReference type="Pfam" id="PF03061">
    <property type="entry name" value="4HBT"/>
    <property type="match status" value="1"/>
</dbReference>
<sequence length="154" mass="16685">MTTDPEPALNRLTPDVLQRLSPTELAEQLNGQVGELQQRLGIRLLEASPARLVARMPVEGNRQPAMRLHGGASAALVEDLASLGSWLNLDVSRQVAVGVDLNITHVRGAVSGEVQAEAELTYRGRSVMVWTVTIRNEHGKVTSVGRCTCNVVNR</sequence>
<name>A0AAU7UC02_9DEIO</name>
<gene>
    <name evidence="4" type="ORF">ABOD76_06275</name>
</gene>
<dbReference type="InterPro" id="IPR006683">
    <property type="entry name" value="Thioestr_dom"/>
</dbReference>
<evidence type="ECO:0000259" key="3">
    <source>
        <dbReference type="Pfam" id="PF03061"/>
    </source>
</evidence>
<dbReference type="GO" id="GO:0061522">
    <property type="term" value="F:1,4-dihydroxy-2-naphthoyl-CoA thioesterase activity"/>
    <property type="evidence" value="ECO:0007669"/>
    <property type="project" value="TreeGrafter"/>
</dbReference>
<dbReference type="KEGG" id="dsc:ABOD76_06275"/>
<feature type="domain" description="Thioesterase" evidence="3">
    <location>
        <begin position="68"/>
        <end position="141"/>
    </location>
</feature>
<protein>
    <submittedName>
        <fullName evidence="4">PaaI family thioesterase</fullName>
        <ecNumber evidence="4">3.1.2.-</ecNumber>
    </submittedName>
</protein>